<dbReference type="Pfam" id="PF04195">
    <property type="entry name" value="Transposase_28"/>
    <property type="match status" value="1"/>
</dbReference>
<gene>
    <name evidence="4" type="ORF">P0672D07.7</name>
</gene>
<feature type="coiled-coil region" evidence="1">
    <location>
        <begin position="514"/>
        <end position="604"/>
    </location>
</feature>
<proteinExistence type="predicted"/>
<feature type="domain" description="Transposase (putative) gypsy type" evidence="3">
    <location>
        <begin position="68"/>
        <end position="134"/>
    </location>
</feature>
<evidence type="ECO:0000313" key="4">
    <source>
        <dbReference type="EMBL" id="AAU44302.1"/>
    </source>
</evidence>
<sequence>MAPRKPTKAGSTGEDPSGLGEGWSCFLGKSLVKEADLGELVSSGVLLEGQGSCGGEAVVPSPSDGRTVVFAAYFAAGLRLPCDDFLSSVLATYEVRLPQFSPSAFPKLAVFAWMCRTCGFAPTAELFPTLFTACASTKDVQTPAGPRKTVFGCVNFMLRPERSDAWPVPASMAKWDRNWMQKWFYIANPYPAEDVKVNWLLFERSAVSIIAKPNMEIDGTLESQLILLRKRQTDGRVNRVHIGELPSRSNPSRAGDDEVGTSKKRKRAVAKGGQVRTRRSAKVAVESDGEEEEEEDGEAGSEDDGSHSCTPSPTPAKSGVGSHVSPMRPQDVVVANTLLAISNTAVKPEMTARRKKKKEKVVQVARGFSKSEESDGTPTSPVLRRAPSRSRRMSPPPASDAEAATGGSASAPAAKAIVSEDERVEAVPSPVRQREGKAPAVEPTASDMTLTAPHFVPTNFATRPEITPFVDGVCQVIAPTDGLGLFTELNEFGESCAAVESLFVRGLAAHLSMKKSALERLDGYRLRLRKSEEDLRHKEDERRIVAETLKKANAENKALSGDNKSLHADLEAANKRDAERDRQLASAEEKIKSLEARLVSAEAAAATLVPATESAKQACYTLRLTLNDLGARAEGAPGEGGTAFDFSEWTQEAAGSVIEVAGAYGDCCARVSTGFVLSLLHAHGSDHIGSFPLFRERRMA</sequence>
<organism evidence="4 5">
    <name type="scientific">Oryza sativa subsp. japonica</name>
    <name type="common">Rice</name>
    <dbReference type="NCBI Taxonomy" id="39947"/>
    <lineage>
        <taxon>Eukaryota</taxon>
        <taxon>Viridiplantae</taxon>
        <taxon>Streptophyta</taxon>
        <taxon>Embryophyta</taxon>
        <taxon>Tracheophyta</taxon>
        <taxon>Spermatophyta</taxon>
        <taxon>Magnoliopsida</taxon>
        <taxon>Liliopsida</taxon>
        <taxon>Poales</taxon>
        <taxon>Poaceae</taxon>
        <taxon>BOP clade</taxon>
        <taxon>Oryzoideae</taxon>
        <taxon>Oryzeae</taxon>
        <taxon>Oryzinae</taxon>
        <taxon>Oryza</taxon>
        <taxon>Oryza sativa</taxon>
    </lineage>
</organism>
<dbReference type="PANTHER" id="PTHR33026:SF7">
    <property type="entry name" value="OS03G0100275 PROTEIN"/>
    <property type="match status" value="1"/>
</dbReference>
<reference evidence="5" key="1">
    <citation type="journal article" date="2005" name="Nature">
        <title>The map-based sequence of the rice genome.</title>
        <authorList>
            <consortium name="International rice genome sequencing project (IRGSP)"/>
            <person name="Matsumoto T."/>
            <person name="Wu J."/>
            <person name="Kanamori H."/>
            <person name="Katayose Y."/>
            <person name="Fujisawa M."/>
            <person name="Namiki N."/>
            <person name="Mizuno H."/>
            <person name="Yamamoto K."/>
            <person name="Antonio B.A."/>
            <person name="Baba T."/>
            <person name="Sakata K."/>
            <person name="Nagamura Y."/>
            <person name="Aoki H."/>
            <person name="Arikawa K."/>
            <person name="Arita K."/>
            <person name="Bito T."/>
            <person name="Chiden Y."/>
            <person name="Fujitsuka N."/>
            <person name="Fukunaka R."/>
            <person name="Hamada M."/>
            <person name="Harada C."/>
            <person name="Hayashi A."/>
            <person name="Hijishita S."/>
            <person name="Honda M."/>
            <person name="Hosokawa S."/>
            <person name="Ichikawa Y."/>
            <person name="Idonuma A."/>
            <person name="Iijima M."/>
            <person name="Ikeda M."/>
            <person name="Ikeno M."/>
            <person name="Ito K."/>
            <person name="Ito S."/>
            <person name="Ito T."/>
            <person name="Ito Y."/>
            <person name="Ito Y."/>
            <person name="Iwabuchi A."/>
            <person name="Kamiya K."/>
            <person name="Karasawa W."/>
            <person name="Kurita K."/>
            <person name="Katagiri S."/>
            <person name="Kikuta A."/>
            <person name="Kobayashi H."/>
            <person name="Kobayashi N."/>
            <person name="Machita K."/>
            <person name="Maehara T."/>
            <person name="Masukawa M."/>
            <person name="Mizubayashi T."/>
            <person name="Mukai Y."/>
            <person name="Nagasaki H."/>
            <person name="Nagata Y."/>
            <person name="Naito S."/>
            <person name="Nakashima M."/>
            <person name="Nakama Y."/>
            <person name="Nakamichi Y."/>
            <person name="Nakamura M."/>
            <person name="Meguro A."/>
            <person name="Negishi M."/>
            <person name="Ohta I."/>
            <person name="Ohta T."/>
            <person name="Okamoto M."/>
            <person name="Ono N."/>
            <person name="Saji S."/>
            <person name="Sakaguchi M."/>
            <person name="Sakai K."/>
            <person name="Shibata M."/>
            <person name="Shimokawa T."/>
            <person name="Song J."/>
            <person name="Takazaki Y."/>
            <person name="Terasawa K."/>
            <person name="Tsugane M."/>
            <person name="Tsuji K."/>
            <person name="Ueda S."/>
            <person name="Waki K."/>
            <person name="Yamagata H."/>
            <person name="Yamamoto M."/>
            <person name="Yamamoto S."/>
            <person name="Yamane H."/>
            <person name="Yoshiki S."/>
            <person name="Yoshihara R."/>
            <person name="Yukawa K."/>
            <person name="Zhong H."/>
            <person name="Yano M."/>
            <person name="Yuan Q."/>
            <person name="Ouyang S."/>
            <person name="Liu J."/>
            <person name="Jones K.M."/>
            <person name="Gansberger K."/>
            <person name="Moffat K."/>
            <person name="Hill J."/>
            <person name="Bera J."/>
            <person name="Fadrosh D."/>
            <person name="Jin S."/>
            <person name="Johri S."/>
            <person name="Kim M."/>
            <person name="Overton L."/>
            <person name="Reardon M."/>
            <person name="Tsitrin T."/>
            <person name="Vuong H."/>
            <person name="Weaver B."/>
            <person name="Ciecko A."/>
            <person name="Tallon L."/>
            <person name="Jackson J."/>
            <person name="Pai G."/>
            <person name="Aken S.V."/>
            <person name="Utterback T."/>
            <person name="Reidmuller S."/>
            <person name="Feldblyum T."/>
            <person name="Hsiao J."/>
            <person name="Zismann V."/>
            <person name="Iobst S."/>
            <person name="de Vazeille A.R."/>
            <person name="Buell C.R."/>
            <person name="Ying K."/>
            <person name="Li Y."/>
            <person name="Lu T."/>
            <person name="Huang Y."/>
            <person name="Zhao Q."/>
            <person name="Feng Q."/>
            <person name="Zhang L."/>
            <person name="Zhu J."/>
            <person name="Weng Q."/>
            <person name="Mu J."/>
            <person name="Lu Y."/>
            <person name="Fan D."/>
            <person name="Liu Y."/>
            <person name="Guan J."/>
            <person name="Zhang Y."/>
            <person name="Yu S."/>
            <person name="Liu X."/>
            <person name="Zhang Y."/>
            <person name="Hong G."/>
            <person name="Han B."/>
            <person name="Choisne N."/>
            <person name="Demange N."/>
            <person name="Orjeda G."/>
            <person name="Samain S."/>
            <person name="Cattolico L."/>
            <person name="Pelletier E."/>
            <person name="Couloux A."/>
            <person name="Segurens B."/>
            <person name="Wincker P."/>
            <person name="D'Hont A."/>
            <person name="Scarpelli C."/>
            <person name="Weissenbach J."/>
            <person name="Salanoubat M."/>
            <person name="Quetier F."/>
            <person name="Yu Y."/>
            <person name="Kim H.R."/>
            <person name="Rambo T."/>
            <person name="Currie J."/>
            <person name="Collura K."/>
            <person name="Luo M."/>
            <person name="Yang T."/>
            <person name="Ammiraju J.S.S."/>
            <person name="Engler F."/>
            <person name="Soderlund C."/>
            <person name="Wing R.A."/>
            <person name="Palmer L.E."/>
            <person name="de la Bastide M."/>
            <person name="Spiegel L."/>
            <person name="Nascimento L."/>
            <person name="Zutavern T."/>
            <person name="O'Shaughnessy A."/>
            <person name="Dike S."/>
            <person name="Dedhia N."/>
            <person name="Preston R."/>
            <person name="Balija V."/>
            <person name="McCombie W.R."/>
            <person name="Chow T."/>
            <person name="Chen H."/>
            <person name="Chung M."/>
            <person name="Chen C."/>
            <person name="Shaw J."/>
            <person name="Wu H."/>
            <person name="Hsiao K."/>
            <person name="Chao Y."/>
            <person name="Chu M."/>
            <person name="Cheng C."/>
            <person name="Hour A."/>
            <person name="Lee P."/>
            <person name="Lin S."/>
            <person name="Lin Y."/>
            <person name="Liou J."/>
            <person name="Liu S."/>
            <person name="Hsing Y."/>
            <person name="Raghuvanshi S."/>
            <person name="Mohanty A."/>
            <person name="Bharti A.K."/>
            <person name="Gaur A."/>
            <person name="Gupta V."/>
            <person name="Kumar D."/>
            <person name="Ravi V."/>
            <person name="Vij S."/>
            <person name="Kapur A."/>
            <person name="Khurana P."/>
            <person name="Khurana P."/>
            <person name="Khurana J.P."/>
            <person name="Tyagi A.K."/>
            <person name="Gaikwad K."/>
            <person name="Singh A."/>
            <person name="Dalal V."/>
            <person name="Srivastava S."/>
            <person name="Dixit A."/>
            <person name="Pal A.K."/>
            <person name="Ghazi I.A."/>
            <person name="Yadav M."/>
            <person name="Pandit A."/>
            <person name="Bhargava A."/>
            <person name="Sureshbabu K."/>
            <person name="Batra K."/>
            <person name="Sharma T.R."/>
            <person name="Mohapatra T."/>
            <person name="Singh N.K."/>
            <person name="Messing J."/>
            <person name="Nelson A.B."/>
            <person name="Fuks G."/>
            <person name="Kavchok S."/>
            <person name="Keizer G."/>
            <person name="Linton E."/>
            <person name="Llaca V."/>
            <person name="Song R."/>
            <person name="Tanyolac B."/>
            <person name="Young S."/>
            <person name="Ho-Il K."/>
            <person name="Hahn J.H."/>
            <person name="Sangsakoo G."/>
            <person name="Vanavichit A."/>
            <person name="de Mattos Luiz.A.T."/>
            <person name="Zimmer P.D."/>
            <person name="Malone G."/>
            <person name="Dellagostin O."/>
            <person name="de Oliveira A.C."/>
            <person name="Bevan M."/>
            <person name="Bancroft I."/>
            <person name="Minx P."/>
            <person name="Cordum H."/>
            <person name="Wilson R."/>
            <person name="Cheng Z."/>
            <person name="Jin W."/>
            <person name="Jiang J."/>
            <person name="Leong S.A."/>
            <person name="Iwama H."/>
            <person name="Gojobori T."/>
            <person name="Itoh T."/>
            <person name="Niimura Y."/>
            <person name="Fujii Y."/>
            <person name="Habara T."/>
            <person name="Sakai H."/>
            <person name="Sato Y."/>
            <person name="Wilson G."/>
            <person name="Kumar K."/>
            <person name="McCouch S."/>
            <person name="Juretic N."/>
            <person name="Hoen D."/>
            <person name="Wright S."/>
            <person name="Bruskiewich R."/>
            <person name="Bureau T."/>
            <person name="Miyao A."/>
            <person name="Hirochika H."/>
            <person name="Nishikawa T."/>
            <person name="Kadowaki K."/>
            <person name="Sugiura M."/>
            <person name="Burr B."/>
            <person name="Sasaki T."/>
        </authorList>
    </citation>
    <scope>NUCLEOTIDE SEQUENCE [LARGE SCALE GENOMIC DNA]</scope>
    <source>
        <strain evidence="5">cv. Nipponbare</strain>
    </source>
</reference>
<protein>
    <recommendedName>
        <fullName evidence="3">Transposase (putative) gypsy type domain-containing protein</fullName>
    </recommendedName>
</protein>
<evidence type="ECO:0000256" key="1">
    <source>
        <dbReference type="SAM" id="Coils"/>
    </source>
</evidence>
<dbReference type="InterPro" id="IPR007321">
    <property type="entry name" value="Transposase_28"/>
</dbReference>
<dbReference type="Proteomes" id="UP000000763">
    <property type="component" value="Chromosome 5"/>
</dbReference>
<keyword evidence="1" id="KW-0175">Coiled coil</keyword>
<evidence type="ECO:0000259" key="3">
    <source>
        <dbReference type="Pfam" id="PF04195"/>
    </source>
</evidence>
<name>Q65WV0_ORYSJ</name>
<feature type="region of interest" description="Disordered" evidence="2">
    <location>
        <begin position="349"/>
        <end position="443"/>
    </location>
</feature>
<feature type="region of interest" description="Disordered" evidence="2">
    <location>
        <begin position="238"/>
        <end position="326"/>
    </location>
</feature>
<reference evidence="5" key="2">
    <citation type="journal article" date="2008" name="Nucleic Acids Res.">
        <title>The rice annotation project database (RAP-DB): 2008 update.</title>
        <authorList>
            <consortium name="The rice annotation project (RAP)"/>
        </authorList>
    </citation>
    <scope>GENOME REANNOTATION</scope>
    <source>
        <strain evidence="5">cv. Nipponbare</strain>
    </source>
</reference>
<dbReference type="EMBL" id="AC136228">
    <property type="protein sequence ID" value="AAU44302.1"/>
    <property type="molecule type" value="Genomic_DNA"/>
</dbReference>
<dbReference type="AlphaFoldDB" id="Q65WV0"/>
<accession>Q65WV0</accession>
<feature type="compositionally biased region" description="Acidic residues" evidence="2">
    <location>
        <begin position="287"/>
        <end position="303"/>
    </location>
</feature>
<evidence type="ECO:0000256" key="2">
    <source>
        <dbReference type="SAM" id="MobiDB-lite"/>
    </source>
</evidence>
<evidence type="ECO:0000313" key="5">
    <source>
        <dbReference type="Proteomes" id="UP000000763"/>
    </source>
</evidence>
<feature type="compositionally biased region" description="Low complexity" evidence="2">
    <location>
        <begin position="399"/>
        <end position="417"/>
    </location>
</feature>
<dbReference type="PANTHER" id="PTHR33026">
    <property type="entry name" value="OS06G0360600 PROTEIN"/>
    <property type="match status" value="1"/>
</dbReference>